<name>Z9JP24_9MICO</name>
<gene>
    <name evidence="2" type="ORF">BF93_08745</name>
</gene>
<keyword evidence="3" id="KW-1185">Reference proteome</keyword>
<dbReference type="HOGENOM" id="CLU_692009_0_0_11"/>
<dbReference type="PATRIC" id="fig|396014.3.peg.3247"/>
<feature type="region of interest" description="Disordered" evidence="1">
    <location>
        <begin position="79"/>
        <end position="145"/>
    </location>
</feature>
<dbReference type="OrthoDB" id="4792313at2"/>
<dbReference type="Proteomes" id="UP000023067">
    <property type="component" value="Unassembled WGS sequence"/>
</dbReference>
<protein>
    <submittedName>
        <fullName evidence="2">Uncharacterized protein</fullName>
    </submittedName>
</protein>
<evidence type="ECO:0000313" key="3">
    <source>
        <dbReference type="Proteomes" id="UP000023067"/>
    </source>
</evidence>
<dbReference type="RefSeq" id="WP_038374109.1">
    <property type="nucleotide sequence ID" value="NZ_KK070005.1"/>
</dbReference>
<proteinExistence type="predicted"/>
<dbReference type="AlphaFoldDB" id="Z9JP24"/>
<evidence type="ECO:0000256" key="1">
    <source>
        <dbReference type="SAM" id="MobiDB-lite"/>
    </source>
</evidence>
<organism evidence="2 3">
    <name type="scientific">Brachybacterium phenoliresistens</name>
    <dbReference type="NCBI Taxonomy" id="396014"/>
    <lineage>
        <taxon>Bacteria</taxon>
        <taxon>Bacillati</taxon>
        <taxon>Actinomycetota</taxon>
        <taxon>Actinomycetes</taxon>
        <taxon>Micrococcales</taxon>
        <taxon>Dermabacteraceae</taxon>
        <taxon>Brachybacterium</taxon>
    </lineage>
</organism>
<evidence type="ECO:0000313" key="2">
    <source>
        <dbReference type="EMBL" id="EWS79944.1"/>
    </source>
</evidence>
<dbReference type="eggNOG" id="ENOG5031DXT">
    <property type="taxonomic scope" value="Bacteria"/>
</dbReference>
<comment type="caution">
    <text evidence="2">The sequence shown here is derived from an EMBL/GenBank/DDBJ whole genome shotgun (WGS) entry which is preliminary data.</text>
</comment>
<accession>Z9JP24</accession>
<dbReference type="EMBL" id="JDYK01000022">
    <property type="protein sequence ID" value="EWS79944.1"/>
    <property type="molecule type" value="Genomic_DNA"/>
</dbReference>
<reference evidence="2 3" key="1">
    <citation type="submission" date="2014-02" db="EMBL/GenBank/DDBJ databases">
        <title>Genome sequence of Brachybacterium phenoliresistens strain W13A50.</title>
        <authorList>
            <person name="Wang X."/>
        </authorList>
    </citation>
    <scope>NUCLEOTIDE SEQUENCE [LARGE SCALE GENOMIC DNA]</scope>
    <source>
        <strain evidence="2 3">W13A50</strain>
    </source>
</reference>
<sequence length="394" mass="41117">MTSFLGCIPEQMRELNDLILERTEQIRDLLEDLGVLSGAVGWTGPDAEAFRDRTGAVIARGGATAAMLLRRGQELAAQAEAQDAASAPDRGAVPGAEGPGPRGSALPEILMGPTSPGGPAGGPPPASGTGTWQETLRDRGGIGQPLAATPQELERLREAGTAALEDLRTPRPGVPAEEGGLRYDEDILAGAEGFRTLALRKVPGLGLLQGANIGHGKIETALEDAESWLIAHGHEEWVPALDLASMPVTVGGSLVGDESVLGQSLRGIDQTLANRVQTTGAVGSELLEGDLGGAARELEYGMLRDIENASLLLVPDPTQAVLGAGEELLHDMADASEPIAPAPVSEQIHAMADGVGGFKDQMEEARGLLTDPQELLRRRREHLPLPWDPAPAQG</sequence>